<dbReference type="EMBL" id="JDVG02000099">
    <property type="protein sequence ID" value="KFB74108.1"/>
    <property type="molecule type" value="Genomic_DNA"/>
</dbReference>
<comment type="caution">
    <text evidence="2">The sequence shown here is derived from an EMBL/GenBank/DDBJ whole genome shotgun (WGS) entry which is preliminary data.</text>
</comment>
<proteinExistence type="predicted"/>
<sequence length="124" mass="13467">MRQGDDQAEAVSHAGTERDQHVHIGTASAQGFPGAIVKTPADPELYRCRQQQLQPARQEILVSVNVGIEHAQHLRGQRQRQRGRDPETTQFGPLAGAFSCLFVRLRTIIGQTASEAGALDGGDQ</sequence>
<protein>
    <submittedName>
        <fullName evidence="2">Uncharacterized protein</fullName>
    </submittedName>
</protein>
<gene>
    <name evidence="2" type="ORF">AW09_000608</name>
</gene>
<evidence type="ECO:0000256" key="1">
    <source>
        <dbReference type="SAM" id="MobiDB-lite"/>
    </source>
</evidence>
<organism evidence="2 3">
    <name type="scientific">Candidatus Accumulibacter phosphatis</name>
    <dbReference type="NCBI Taxonomy" id="327160"/>
    <lineage>
        <taxon>Bacteria</taxon>
        <taxon>Pseudomonadati</taxon>
        <taxon>Pseudomonadota</taxon>
        <taxon>Betaproteobacteria</taxon>
        <taxon>Candidatus Accumulibacter</taxon>
    </lineage>
</organism>
<reference evidence="2 3" key="1">
    <citation type="submission" date="2014-02" db="EMBL/GenBank/DDBJ databases">
        <title>Expanding our view of genomic diversity in Candidatus Accumulibacter clades.</title>
        <authorList>
            <person name="Skennerton C.T."/>
            <person name="Barr J.J."/>
            <person name="Slater F.R."/>
            <person name="Bond P.L."/>
            <person name="Tyson G.W."/>
        </authorList>
    </citation>
    <scope>NUCLEOTIDE SEQUENCE [LARGE SCALE GENOMIC DNA]</scope>
    <source>
        <strain evidence="3">BA-91</strain>
    </source>
</reference>
<evidence type="ECO:0000313" key="3">
    <source>
        <dbReference type="Proteomes" id="UP000020077"/>
    </source>
</evidence>
<dbReference type="AlphaFoldDB" id="A0A080LZ14"/>
<name>A0A080LZ14_9PROT</name>
<dbReference type="Proteomes" id="UP000020077">
    <property type="component" value="Unassembled WGS sequence"/>
</dbReference>
<evidence type="ECO:0000313" key="2">
    <source>
        <dbReference type="EMBL" id="KFB74108.1"/>
    </source>
</evidence>
<feature type="region of interest" description="Disordered" evidence="1">
    <location>
        <begin position="1"/>
        <end position="22"/>
    </location>
</feature>
<accession>A0A080LZ14</accession>